<feature type="transmembrane region" description="Helical" evidence="1">
    <location>
        <begin position="501"/>
        <end position="521"/>
    </location>
</feature>
<feature type="transmembrane region" description="Helical" evidence="1">
    <location>
        <begin position="268"/>
        <end position="291"/>
    </location>
</feature>
<keyword evidence="1" id="KW-0812">Transmembrane</keyword>
<feature type="transmembrane region" description="Helical" evidence="1">
    <location>
        <begin position="111"/>
        <end position="130"/>
    </location>
</feature>
<dbReference type="InterPro" id="IPR025315">
    <property type="entry name" value="DUF4220"/>
</dbReference>
<keyword evidence="1" id="KW-1133">Transmembrane helix</keyword>
<dbReference type="InterPro" id="IPR007658">
    <property type="entry name" value="DUF594"/>
</dbReference>
<dbReference type="Pfam" id="PF04578">
    <property type="entry name" value="DUF594"/>
    <property type="match status" value="1"/>
</dbReference>
<keyword evidence="1" id="KW-0472">Membrane</keyword>
<keyword evidence="4" id="KW-1185">Reference proteome</keyword>
<proteinExistence type="predicted"/>
<dbReference type="Proteomes" id="UP000626092">
    <property type="component" value="Unassembled WGS sequence"/>
</dbReference>
<name>A0A834H580_RHOSS</name>
<dbReference type="EMBL" id="WJXA01000004">
    <property type="protein sequence ID" value="KAF7144938.1"/>
    <property type="molecule type" value="Genomic_DNA"/>
</dbReference>
<gene>
    <name evidence="3" type="ORF">RHSIM_Rhsim04G0165700</name>
</gene>
<feature type="transmembrane region" description="Helical" evidence="1">
    <location>
        <begin position="311"/>
        <end position="338"/>
    </location>
</feature>
<protein>
    <recommendedName>
        <fullName evidence="2">DUF4220 domain-containing protein</fullName>
    </recommendedName>
</protein>
<comment type="caution">
    <text evidence="3">The sequence shown here is derived from an EMBL/GenBank/DDBJ whole genome shotgun (WGS) entry which is preliminary data.</text>
</comment>
<dbReference type="AlphaFoldDB" id="A0A834H580"/>
<dbReference type="PANTHER" id="PTHR31325">
    <property type="entry name" value="OS01G0798800 PROTEIN-RELATED"/>
    <property type="match status" value="1"/>
</dbReference>
<evidence type="ECO:0000256" key="1">
    <source>
        <dbReference type="SAM" id="Phobius"/>
    </source>
</evidence>
<evidence type="ECO:0000259" key="2">
    <source>
        <dbReference type="Pfam" id="PF13968"/>
    </source>
</evidence>
<organism evidence="3 4">
    <name type="scientific">Rhododendron simsii</name>
    <name type="common">Sims's rhododendron</name>
    <dbReference type="NCBI Taxonomy" id="118357"/>
    <lineage>
        <taxon>Eukaryota</taxon>
        <taxon>Viridiplantae</taxon>
        <taxon>Streptophyta</taxon>
        <taxon>Embryophyta</taxon>
        <taxon>Tracheophyta</taxon>
        <taxon>Spermatophyta</taxon>
        <taxon>Magnoliopsida</taxon>
        <taxon>eudicotyledons</taxon>
        <taxon>Gunneridae</taxon>
        <taxon>Pentapetalae</taxon>
        <taxon>asterids</taxon>
        <taxon>Ericales</taxon>
        <taxon>Ericaceae</taxon>
        <taxon>Ericoideae</taxon>
        <taxon>Rhodoreae</taxon>
        <taxon>Rhododendron</taxon>
    </lineage>
</organism>
<sequence length="634" mass="73614">MDPILAQVQRLWNLWDVRILVLISLVLQIILSIFGNRRKYISSMWFSVLIWSAYLMADWVATYALGHLSKAQANHDNNDNGLLRAIWAPLLLLHLGGPDTITAYSLEDNQLWLRHLLGLGVQLFMAVYVIMMSWKYSWFSFMSFTALVAGIIKYGERTWILKTVSGDKSGDIVPYGYLGDYNTIGYLGDYNTTEGEYMRVLYIAHKFLKEFKSYVEYYNISENGFPLAQFLDRYGDIHLFWNALEVEMGLMYDLLYTKAVINYSKAGWILRGISFTCTVIVSLGLSVQLIFMREDHREKWDVVDIAITGVLLGGALALEIYAVIVLYFSFDWTMLWIVKENKSRWATRLRQRFPCLFREKKYWSKTMAQFDLLGFCIKEKCDHQKPIRRMLGSVLGNDYQDKLNGYLHKTVVHVHPLLYREMLDYCGNLGVVSDRNAVDEEDSIRGRFAKRPFQEQIIIAHIATEVCYYLEKESDAVAASEPTGSDDPSSWKNNREISKTLLRYLMYLLFMCPSLLPLATLRETSVRDYMPDIGAAKDVNAACRYILDRRTFDDICAGDLRRMRKVERWKILKLMWLRMLCYAASKGKKNDHLQQLRQGGELLTFVWFFLPQSRALGLNPELMGPRLDKWDVDS</sequence>
<feature type="transmembrane region" description="Helical" evidence="1">
    <location>
        <begin position="46"/>
        <end position="65"/>
    </location>
</feature>
<feature type="transmembrane region" description="Helical" evidence="1">
    <location>
        <begin position="136"/>
        <end position="155"/>
    </location>
</feature>
<dbReference type="OrthoDB" id="1689146at2759"/>
<feature type="transmembrane region" description="Helical" evidence="1">
    <location>
        <begin position="85"/>
        <end position="104"/>
    </location>
</feature>
<evidence type="ECO:0000313" key="4">
    <source>
        <dbReference type="Proteomes" id="UP000626092"/>
    </source>
</evidence>
<feature type="transmembrane region" description="Helical" evidence="1">
    <location>
        <begin position="12"/>
        <end position="34"/>
    </location>
</feature>
<accession>A0A834H580</accession>
<feature type="domain" description="DUF4220" evidence="2">
    <location>
        <begin position="51"/>
        <end position="374"/>
    </location>
</feature>
<reference evidence="3" key="1">
    <citation type="submission" date="2019-11" db="EMBL/GenBank/DDBJ databases">
        <authorList>
            <person name="Liu Y."/>
            <person name="Hou J."/>
            <person name="Li T.-Q."/>
            <person name="Guan C.-H."/>
            <person name="Wu X."/>
            <person name="Wu H.-Z."/>
            <person name="Ling F."/>
            <person name="Zhang R."/>
            <person name="Shi X.-G."/>
            <person name="Ren J.-P."/>
            <person name="Chen E.-F."/>
            <person name="Sun J.-M."/>
        </authorList>
    </citation>
    <scope>NUCLEOTIDE SEQUENCE</scope>
    <source>
        <strain evidence="3">Adult_tree_wgs_1</strain>
        <tissue evidence="3">Leaves</tissue>
    </source>
</reference>
<dbReference type="Pfam" id="PF13968">
    <property type="entry name" value="DUF4220"/>
    <property type="match status" value="1"/>
</dbReference>
<evidence type="ECO:0000313" key="3">
    <source>
        <dbReference type="EMBL" id="KAF7144938.1"/>
    </source>
</evidence>